<evidence type="ECO:0000256" key="1">
    <source>
        <dbReference type="SAM" id="MobiDB-lite"/>
    </source>
</evidence>
<protein>
    <recommendedName>
        <fullName evidence="3">Autotransporter domain-containing protein</fullName>
    </recommendedName>
</protein>
<feature type="compositionally biased region" description="Low complexity" evidence="1">
    <location>
        <begin position="944"/>
        <end position="960"/>
    </location>
</feature>
<dbReference type="Gene3D" id="2.40.128.130">
    <property type="entry name" value="Autotransporter beta-domain"/>
    <property type="match status" value="1"/>
</dbReference>
<feature type="domain" description="Autotransporter" evidence="3">
    <location>
        <begin position="1374"/>
        <end position="1651"/>
    </location>
</feature>
<evidence type="ECO:0000259" key="3">
    <source>
        <dbReference type="PROSITE" id="PS51208"/>
    </source>
</evidence>
<dbReference type="InterPro" id="IPR011050">
    <property type="entry name" value="Pectin_lyase_fold/virulence"/>
</dbReference>
<dbReference type="InterPro" id="IPR036709">
    <property type="entry name" value="Autotransporte_beta_dom_sf"/>
</dbReference>
<feature type="compositionally biased region" description="Low complexity" evidence="1">
    <location>
        <begin position="906"/>
        <end position="922"/>
    </location>
</feature>
<feature type="region of interest" description="Disordered" evidence="1">
    <location>
        <begin position="1069"/>
        <end position="1106"/>
    </location>
</feature>
<dbReference type="SUPFAM" id="SSF51126">
    <property type="entry name" value="Pectin lyase-like"/>
    <property type="match status" value="1"/>
</dbReference>
<feature type="compositionally biased region" description="Low complexity" evidence="1">
    <location>
        <begin position="1282"/>
        <end position="1305"/>
    </location>
</feature>
<feature type="compositionally biased region" description="Low complexity" evidence="1">
    <location>
        <begin position="848"/>
        <end position="892"/>
    </location>
</feature>
<feature type="compositionally biased region" description="Polar residues" evidence="1">
    <location>
        <begin position="734"/>
        <end position="747"/>
    </location>
</feature>
<feature type="compositionally biased region" description="Low complexity" evidence="1">
    <location>
        <begin position="1243"/>
        <end position="1275"/>
    </location>
</feature>
<organism evidence="4 5">
    <name type="scientific">Bartonella pachyuromydis</name>
    <dbReference type="NCBI Taxonomy" id="931097"/>
    <lineage>
        <taxon>Bacteria</taxon>
        <taxon>Pseudomonadati</taxon>
        <taxon>Pseudomonadota</taxon>
        <taxon>Alphaproteobacteria</taxon>
        <taxon>Hyphomicrobiales</taxon>
        <taxon>Bartonellaceae</taxon>
        <taxon>Bartonella</taxon>
    </lineage>
</organism>
<dbReference type="InterPro" id="IPR006315">
    <property type="entry name" value="OM_autotransptr_brl_dom"/>
</dbReference>
<dbReference type="SUPFAM" id="SSF103515">
    <property type="entry name" value="Autotransporter"/>
    <property type="match status" value="1"/>
</dbReference>
<dbReference type="InterPro" id="IPR005546">
    <property type="entry name" value="Autotransporte_beta"/>
</dbReference>
<evidence type="ECO:0000313" key="5">
    <source>
        <dbReference type="Proteomes" id="UP001501699"/>
    </source>
</evidence>
<feature type="compositionally biased region" description="Polar residues" evidence="1">
    <location>
        <begin position="692"/>
        <end position="703"/>
    </location>
</feature>
<accession>A0ABP8VK31</accession>
<keyword evidence="2" id="KW-0812">Transmembrane</keyword>
<dbReference type="Pfam" id="PF03797">
    <property type="entry name" value="Autotransporter"/>
    <property type="match status" value="1"/>
</dbReference>
<keyword evidence="2" id="KW-1133">Transmembrane helix</keyword>
<dbReference type="Proteomes" id="UP001501699">
    <property type="component" value="Unassembled WGS sequence"/>
</dbReference>
<evidence type="ECO:0000313" key="4">
    <source>
        <dbReference type="EMBL" id="GAA4665246.1"/>
    </source>
</evidence>
<sequence>MINILRGYSFLFTVTAIVSSFVPVVRVGANSNNLGDSCNVDASFYICSDGRKHIIKNKTYNLSGFQEDISVPAFFTVISVENAGTVVNASKVDVTVDHPNLIGGYGVYVGDGGKLVLTNSSFKNIFNFNVKNAVVRMEGGAITGVSDAIYVLGEKADIAFVTVNVQPASDNSNIKGRGFVSGFGAFVRMSDSTVTFNEIGGFLADHRGRYLIDTTNIQGKGKEYTVVVNDEEVNKLPVAFDISQGSHVYLRDDTIQLTDMHGFLITNFSGYAYENGELIQEFYSSNTFKNTILQIKQSNISVQGEGTYGFYFVGLDPNVWADMLDLSDEELSKTEQIISGVASVSLSGTTVRVPDGIAIYSTGHETDAYGAEATIELSSRTNISGDLLVKAENNSSLLVKVDNSILTGGIRVEDISTVKLELTRDSTWNLTKSKHMEPRGDDYTDSYISSVNLSNSTIVFDHYSSPSYQTLRIGSKSDISQTTSEDLVYSATGNVQIKLSAFVNDDGSLDPQKTDRILIYGSVSGTTLLQLEGFSKVSEKSASGQGNLSSKESISLVQVFGTAQEDSFKFVSDYIVMNGLPYQYHLRVYGPSSHGKADTQNRLVSGSGNFWDFRLESVYVDPKSDSSESVSLPLPTIDPTSLAESVPTESLLEPASSLLSSLSESDTLVSTSFVSSKSVDLSPKESVPAPSIEQTGESIYENSTVETMHVLPISSSVPEESPFMESASALPEASGTQLPSVAPTSTPKIAETPLEPTLPLLSSLSELSESVDPLSTDTNSTLFQLNTETSSPSETSDQVNSLSENSTSSSRPVTSELSVSSLSETSVSSTSTDPTDSSSVRLVSTKISITSSNSTLSRSDSSRSSPSQSSEPINSLSVNSTSASVLPTSSSVDTTPMLPETVESLPESSTSVGSSISVESPTEASDQVNSLPTNFTSSSELIASELSRSSLPRESVSSTSDVPAKFPSRRLIPTKISITSSNSTLSRSDSSRSSPSQSSEPINSLSVNSTSASVLPTSSSVDTTPILPKTVESLPESSTSAASSVSVGILSMEDSSALIESSSALSVSVETSSTASISTPSASSIPVNPSPANSTSTSVSPTSFSVNSTSVLSKDIESPLESSTFASSVSVETSSTASISMPSASSIPVNPSPANSTSTSVSPTSFSVNSTSVLSKDIESPLESSTFASSVSVETSSTASISTPSASTESSSARSDSISSSSTDSHSTLTESDASTAFSSELSDPVNSSSANSASISISSTSSSVDSTSVPSKSVETLPENSLSVSSDSIEPSSRDSTFISSASSPSISVDSISAFPIPVKPDVSFTPRIRAVVPQLPTYLLLPNALFYTGLIDFTSQNKKLEEMRNTSDSSLKGDEKSAFFVRGYGGSHHYAPNLSAFEYGYGGDFDYNAIEAGAFLKGIESLYSRTSFGLMGTYGSLSLYPQAVQHGKKSLFNKWSIAGYGNLQHDTGVYMDGVFSYGLFRGDVFTLARGKAATLKGKQFSASLTSGKAFTMGHKMVVFDPQVQLVYQHLQFDRVRDVDHIDVDLGKFSQWTGRIGARLSKTLTTSKIGRVASFYSMLYFSHSFGDRQFVSFKKDFQLSDFGFPLEVGLGFNARLSPKFVLHGDIIYQHRLTKAGFSGASFSAGLRHLF</sequence>
<feature type="region of interest" description="Disordered" evidence="1">
    <location>
        <begin position="623"/>
        <end position="648"/>
    </location>
</feature>
<feature type="transmembrane region" description="Helical" evidence="2">
    <location>
        <begin position="7"/>
        <end position="29"/>
    </location>
</feature>
<feature type="compositionally biased region" description="Low complexity" evidence="1">
    <location>
        <begin position="1137"/>
        <end position="1173"/>
    </location>
</feature>
<name>A0ABP8VK31_9HYPH</name>
<evidence type="ECO:0000256" key="2">
    <source>
        <dbReference type="SAM" id="Phobius"/>
    </source>
</evidence>
<dbReference type="PROSITE" id="PS51208">
    <property type="entry name" value="AUTOTRANSPORTER"/>
    <property type="match status" value="1"/>
</dbReference>
<dbReference type="NCBIfam" id="TIGR01414">
    <property type="entry name" value="autotrans_barl"/>
    <property type="match status" value="1"/>
</dbReference>
<feature type="compositionally biased region" description="Low complexity" evidence="1">
    <location>
        <begin position="977"/>
        <end position="1021"/>
    </location>
</feature>
<dbReference type="RefSeq" id="WP_345119283.1">
    <property type="nucleotide sequence ID" value="NZ_BAABJA010000009.1"/>
</dbReference>
<feature type="region of interest" description="Disordered" evidence="1">
    <location>
        <begin position="717"/>
        <end position="755"/>
    </location>
</feature>
<proteinExistence type="predicted"/>
<feature type="compositionally biased region" description="Polar residues" evidence="1">
    <location>
        <begin position="787"/>
        <end position="800"/>
    </location>
</feature>
<gene>
    <name evidence="4" type="ORF">GCM10023262_12620</name>
</gene>
<feature type="compositionally biased region" description="Low complexity" evidence="1">
    <location>
        <begin position="1183"/>
        <end position="1233"/>
    </location>
</feature>
<comment type="caution">
    <text evidence="4">The sequence shown here is derived from an EMBL/GenBank/DDBJ whole genome shotgun (WGS) entry which is preliminary data.</text>
</comment>
<reference evidence="5" key="1">
    <citation type="journal article" date="2019" name="Int. J. Syst. Evol. Microbiol.">
        <title>The Global Catalogue of Microorganisms (GCM) 10K type strain sequencing project: providing services to taxonomists for standard genome sequencing and annotation.</title>
        <authorList>
            <consortium name="The Broad Institute Genomics Platform"/>
            <consortium name="The Broad Institute Genome Sequencing Center for Infectious Disease"/>
            <person name="Wu L."/>
            <person name="Ma J."/>
        </authorList>
    </citation>
    <scope>NUCLEOTIDE SEQUENCE [LARGE SCALE GENOMIC DNA]</scope>
    <source>
        <strain evidence="5">JCM 17714</strain>
    </source>
</reference>
<keyword evidence="5" id="KW-1185">Reference proteome</keyword>
<keyword evidence="2" id="KW-0472">Membrane</keyword>
<feature type="region of interest" description="Disordered" evidence="1">
    <location>
        <begin position="1137"/>
        <end position="1305"/>
    </location>
</feature>
<feature type="compositionally biased region" description="Low complexity" evidence="1">
    <location>
        <begin position="1037"/>
        <end position="1046"/>
    </location>
</feature>
<feature type="compositionally biased region" description="Low complexity" evidence="1">
    <location>
        <begin position="801"/>
        <end position="840"/>
    </location>
</feature>
<feature type="compositionally biased region" description="Polar residues" evidence="1">
    <location>
        <begin position="923"/>
        <end position="941"/>
    </location>
</feature>
<dbReference type="EMBL" id="BAABJA010000009">
    <property type="protein sequence ID" value="GAA4665246.1"/>
    <property type="molecule type" value="Genomic_DNA"/>
</dbReference>
<feature type="region of interest" description="Disordered" evidence="1">
    <location>
        <begin position="787"/>
        <end position="1046"/>
    </location>
</feature>
<feature type="region of interest" description="Disordered" evidence="1">
    <location>
        <begin position="679"/>
        <end position="703"/>
    </location>
</feature>
<dbReference type="SMART" id="SM00869">
    <property type="entry name" value="Autotransporter"/>
    <property type="match status" value="1"/>
</dbReference>